<sequence>MGRHTQSWERNIFRQSAFACISISRLCLAAFGFALILNSSSAGAQDFPGSPGEDAFLILQTNLQPPYQQLQDGILQGYSITVLNCAFDRIGVGYGIAIAPRQRNREMVRNGQADGFFLARISPIMDEYADPTLPLALEKWVWISAAGQQGSFAAIPAPESLLSVGAILGSNEAEWLVEQGYHEIAKVPSINSLISQVLAGRVEYALVDKQTFEAARDDMGHHETQFNIQFERYAPLVVYFGREYTRRNPDLIAALNTALRTCETLPMRLEDWERDLITRQQLPMIRSMAGDPKLIAAVRTALGGADLRAGALADLDREWRRDSERGVASAKATEILENPLSDMLRSFQEDDADNIAEIFVFNTKGAVIGMNRLTSDFDQSDEPKFKVIIRQDPDLSQIADIYFDGSTRTFLSQVTVPVIDPDTGNIIAAMTVGLDVSGALRPDS</sequence>
<feature type="signal peptide" evidence="1">
    <location>
        <begin position="1"/>
        <end position="44"/>
    </location>
</feature>
<name>A0A285RR80_9PROT</name>
<accession>A0A285RR80</accession>
<dbReference type="SUPFAM" id="SSF53850">
    <property type="entry name" value="Periplasmic binding protein-like II"/>
    <property type="match status" value="1"/>
</dbReference>
<evidence type="ECO:0000256" key="1">
    <source>
        <dbReference type="SAM" id="SignalP"/>
    </source>
</evidence>
<reference evidence="2 3" key="1">
    <citation type="submission" date="2017-08" db="EMBL/GenBank/DDBJ databases">
        <authorList>
            <person name="de Groot N.N."/>
        </authorList>
    </citation>
    <scope>NUCLEOTIDE SEQUENCE [LARGE SCALE GENOMIC DNA]</scope>
    <source>
        <strain evidence="2 3">USBA 78</strain>
    </source>
</reference>
<proteinExistence type="predicted"/>
<dbReference type="Proteomes" id="UP000219068">
    <property type="component" value="Unassembled WGS sequence"/>
</dbReference>
<gene>
    <name evidence="2" type="ORF">SAMN05428964_1011933</name>
</gene>
<feature type="chain" id="PRO_5013261732" evidence="1">
    <location>
        <begin position="45"/>
        <end position="444"/>
    </location>
</feature>
<protein>
    <submittedName>
        <fullName evidence="2">Extracellular solute-binding protein, family 3</fullName>
    </submittedName>
</protein>
<dbReference type="EMBL" id="OBMM01000001">
    <property type="protein sequence ID" value="SOB96615.1"/>
    <property type="molecule type" value="Genomic_DNA"/>
</dbReference>
<dbReference type="CDD" id="cd18773">
    <property type="entry name" value="PDC1_HK_sensor"/>
    <property type="match status" value="1"/>
</dbReference>
<dbReference type="AlphaFoldDB" id="A0A285RR80"/>
<dbReference type="RefSeq" id="WP_097051264.1">
    <property type="nucleotide sequence ID" value="NZ_OBMM01000001.1"/>
</dbReference>
<keyword evidence="1" id="KW-0732">Signal</keyword>
<evidence type="ECO:0000313" key="3">
    <source>
        <dbReference type="Proteomes" id="UP000219068"/>
    </source>
</evidence>
<dbReference type="Gene3D" id="3.40.190.10">
    <property type="entry name" value="Periplasmic binding protein-like II"/>
    <property type="match status" value="2"/>
</dbReference>
<organism evidence="2 3">
    <name type="scientific">Thalassospira xiamenensis</name>
    <dbReference type="NCBI Taxonomy" id="220697"/>
    <lineage>
        <taxon>Bacteria</taxon>
        <taxon>Pseudomonadati</taxon>
        <taxon>Pseudomonadota</taxon>
        <taxon>Alphaproteobacteria</taxon>
        <taxon>Rhodospirillales</taxon>
        <taxon>Thalassospiraceae</taxon>
        <taxon>Thalassospira</taxon>
    </lineage>
</organism>
<evidence type="ECO:0000313" key="2">
    <source>
        <dbReference type="EMBL" id="SOB96615.1"/>
    </source>
</evidence>